<name>A0AA88I5H5_ARTSF</name>
<comment type="caution">
    <text evidence="1">The sequence shown here is derived from an EMBL/GenBank/DDBJ whole genome shotgun (WGS) entry which is preliminary data.</text>
</comment>
<dbReference type="Proteomes" id="UP001187531">
    <property type="component" value="Unassembled WGS sequence"/>
</dbReference>
<accession>A0AA88I5H5</accession>
<proteinExistence type="predicted"/>
<protein>
    <recommendedName>
        <fullName evidence="3">Reverse transcriptase domain-containing protein</fullName>
    </recommendedName>
</protein>
<evidence type="ECO:0000313" key="2">
    <source>
        <dbReference type="Proteomes" id="UP001187531"/>
    </source>
</evidence>
<evidence type="ECO:0000313" key="1">
    <source>
        <dbReference type="EMBL" id="KAK2720564.1"/>
    </source>
</evidence>
<dbReference type="AlphaFoldDB" id="A0AA88I5H5"/>
<reference evidence="1" key="1">
    <citation type="submission" date="2023-07" db="EMBL/GenBank/DDBJ databases">
        <title>Chromosome-level genome assembly of Artemia franciscana.</title>
        <authorList>
            <person name="Jo E."/>
        </authorList>
    </citation>
    <scope>NUCLEOTIDE SEQUENCE</scope>
    <source>
        <tissue evidence="1">Whole body</tissue>
    </source>
</reference>
<sequence length="134" mass="15224">MFADDLLTCHKSPSIEEASKSAQITLEEIQEYSKDHGVPLSTKKTKVIVIHRKRNTLANPEIRISGRTLKVTTSAKILGVHFDKRSKQMNYLDYLEVYTGGLLRERKTDAGIFIPDFNLKLLLRLSDGSSYQQN</sequence>
<gene>
    <name evidence="1" type="ORF">QYM36_004443</name>
</gene>
<evidence type="ECO:0008006" key="3">
    <source>
        <dbReference type="Google" id="ProtNLM"/>
    </source>
</evidence>
<organism evidence="1 2">
    <name type="scientific">Artemia franciscana</name>
    <name type="common">Brine shrimp</name>
    <name type="synonym">Artemia sanfranciscana</name>
    <dbReference type="NCBI Taxonomy" id="6661"/>
    <lineage>
        <taxon>Eukaryota</taxon>
        <taxon>Metazoa</taxon>
        <taxon>Ecdysozoa</taxon>
        <taxon>Arthropoda</taxon>
        <taxon>Crustacea</taxon>
        <taxon>Branchiopoda</taxon>
        <taxon>Anostraca</taxon>
        <taxon>Artemiidae</taxon>
        <taxon>Artemia</taxon>
    </lineage>
</organism>
<dbReference type="EMBL" id="JAVRJZ010000007">
    <property type="protein sequence ID" value="KAK2720564.1"/>
    <property type="molecule type" value="Genomic_DNA"/>
</dbReference>
<keyword evidence="2" id="KW-1185">Reference proteome</keyword>